<feature type="domain" description="Peptidase C14 caspase" evidence="9">
    <location>
        <begin position="228"/>
        <end position="515"/>
    </location>
</feature>
<gene>
    <name evidence="10" type="primary">TBLA0B04250</name>
    <name evidence="10" type="ORF">TBLA_0B04250</name>
</gene>
<feature type="compositionally biased region" description="Basic and acidic residues" evidence="8">
    <location>
        <begin position="84"/>
        <end position="94"/>
    </location>
</feature>
<dbReference type="RefSeq" id="XP_004178782.1">
    <property type="nucleotide sequence ID" value="XM_004178734.1"/>
</dbReference>
<evidence type="ECO:0000256" key="2">
    <source>
        <dbReference type="ARBA" id="ARBA00016994"/>
    </source>
</evidence>
<keyword evidence="3" id="KW-0645">Protease</keyword>
<dbReference type="GeneID" id="14493925"/>
<dbReference type="eggNOG" id="KOG1546">
    <property type="taxonomic scope" value="Eukaryota"/>
</dbReference>
<evidence type="ECO:0000313" key="11">
    <source>
        <dbReference type="Proteomes" id="UP000002866"/>
    </source>
</evidence>
<evidence type="ECO:0000256" key="7">
    <source>
        <dbReference type="ARBA" id="ARBA00023145"/>
    </source>
</evidence>
<feature type="compositionally biased region" description="Low complexity" evidence="8">
    <location>
        <begin position="169"/>
        <end position="185"/>
    </location>
</feature>
<feature type="compositionally biased region" description="Basic and acidic residues" evidence="8">
    <location>
        <begin position="1"/>
        <end position="14"/>
    </location>
</feature>
<evidence type="ECO:0000256" key="4">
    <source>
        <dbReference type="ARBA" id="ARBA00022703"/>
    </source>
</evidence>
<dbReference type="Proteomes" id="UP000002866">
    <property type="component" value="Chromosome 2"/>
</dbReference>
<protein>
    <recommendedName>
        <fullName evidence="2">Metacaspase-1</fullName>
    </recommendedName>
</protein>
<evidence type="ECO:0000313" key="10">
    <source>
        <dbReference type="EMBL" id="CCH59263.1"/>
    </source>
</evidence>
<dbReference type="GO" id="GO:0005829">
    <property type="term" value="C:cytosol"/>
    <property type="evidence" value="ECO:0007669"/>
    <property type="project" value="EnsemblFungi"/>
</dbReference>
<evidence type="ECO:0000256" key="3">
    <source>
        <dbReference type="ARBA" id="ARBA00022670"/>
    </source>
</evidence>
<dbReference type="HOGENOM" id="CLU_029389_0_1_1"/>
<dbReference type="InParanoid" id="I2GYR1"/>
<dbReference type="GO" id="GO:0006515">
    <property type="term" value="P:protein quality control for misfolded or incompletely synthesized proteins"/>
    <property type="evidence" value="ECO:0007669"/>
    <property type="project" value="EnsemblFungi"/>
</dbReference>
<name>I2GYR1_HENB6</name>
<keyword evidence="6" id="KW-0788">Thiol protease</keyword>
<keyword evidence="4" id="KW-0053">Apoptosis</keyword>
<dbReference type="STRING" id="1071380.I2GYR1"/>
<evidence type="ECO:0000256" key="8">
    <source>
        <dbReference type="SAM" id="MobiDB-lite"/>
    </source>
</evidence>
<dbReference type="GO" id="GO:0006915">
    <property type="term" value="P:apoptotic process"/>
    <property type="evidence" value="ECO:0007669"/>
    <property type="project" value="UniProtKB-KW"/>
</dbReference>
<dbReference type="EMBL" id="HE806317">
    <property type="protein sequence ID" value="CCH59263.1"/>
    <property type="molecule type" value="Genomic_DNA"/>
</dbReference>
<dbReference type="FunFam" id="3.40.50.12660:FF:000005">
    <property type="entry name" value="Mca1p"/>
    <property type="match status" value="1"/>
</dbReference>
<dbReference type="PANTHER" id="PTHR48104:SF30">
    <property type="entry name" value="METACASPASE-1"/>
    <property type="match status" value="1"/>
</dbReference>
<accession>I2GYR1</accession>
<reference evidence="10 11" key="1">
    <citation type="journal article" date="2011" name="Proc. Natl. Acad. Sci. U.S.A.">
        <title>Evolutionary erosion of yeast sex chromosomes by mating-type switching accidents.</title>
        <authorList>
            <person name="Gordon J.L."/>
            <person name="Armisen D."/>
            <person name="Proux-Wera E."/>
            <person name="Oheigeartaigh S.S."/>
            <person name="Byrne K.P."/>
            <person name="Wolfe K.H."/>
        </authorList>
    </citation>
    <scope>NUCLEOTIDE SEQUENCE [LARGE SCALE GENOMIC DNA]</scope>
    <source>
        <strain evidence="11">ATCC 34711 / CBS 6284 / DSM 70876 / NBRC 10599 / NRRL Y-10934 / UCD 77-7</strain>
    </source>
</reference>
<feature type="compositionally biased region" description="Low complexity" evidence="8">
    <location>
        <begin position="27"/>
        <end position="41"/>
    </location>
</feature>
<dbReference type="AlphaFoldDB" id="I2GYR1"/>
<comment type="similarity">
    <text evidence="1">Belongs to the peptidase C14B family.</text>
</comment>
<keyword evidence="5" id="KW-0378">Hydrolase</keyword>
<evidence type="ECO:0000259" key="9">
    <source>
        <dbReference type="Pfam" id="PF00656"/>
    </source>
</evidence>
<dbReference type="GO" id="GO:0005634">
    <property type="term" value="C:nucleus"/>
    <property type="evidence" value="ECO:0007669"/>
    <property type="project" value="EnsemblFungi"/>
</dbReference>
<feature type="region of interest" description="Disordered" evidence="8">
    <location>
        <begin position="1"/>
        <end position="208"/>
    </location>
</feature>
<dbReference type="GO" id="GO:0004198">
    <property type="term" value="F:calcium-dependent cysteine-type endopeptidase activity"/>
    <property type="evidence" value="ECO:0007669"/>
    <property type="project" value="EnsemblFungi"/>
</dbReference>
<dbReference type="PANTHER" id="PTHR48104">
    <property type="entry name" value="METACASPASE-4"/>
    <property type="match status" value="1"/>
</dbReference>
<dbReference type="OMA" id="QDNQRGY"/>
<dbReference type="MEROPS" id="C14.035"/>
<dbReference type="InterPro" id="IPR029030">
    <property type="entry name" value="Caspase-like_dom_sf"/>
</dbReference>
<dbReference type="InterPro" id="IPR011600">
    <property type="entry name" value="Pept_C14_caspase"/>
</dbReference>
<dbReference type="KEGG" id="tbl:TBLA_0B04250"/>
<dbReference type="InterPro" id="IPR050452">
    <property type="entry name" value="Metacaspase"/>
</dbReference>
<dbReference type="OrthoDB" id="3223806at2759"/>
<sequence>MGFFGDRRDREQEYQRPNGPPPPNRDYQQQGGERGYYQQQGSERGFNSYEDDGYSRPNGPPPPNRDYDNFENDGFSRPNGRPPPNRDYEQDNQRGYDSYGNDDYSRPNGPPPPNRDYRQQDNQRGYNGYEEDNYSRPNGQPNRREEYNRTNEYNDDSRNYQRPGMTPPSQNYNNNNNNYQQNSNQGYRPPNGPPQGYVQPENMQRPPQSMQNIEGIQAQYQYSQCTGKRKALLIGINYLGTKNQLNGCINDVHNIHSFLTQRHGYNPDDIVMLTDDQQSMAKVPTRDNMIRAMKWLVKDAQPNDSLFFHYSGHGGQVKDEDGDEEDGLDDVIYPIDFESKGPIIDDEMHDIMVKPLPAGVRLTALFDSCHSGTVLDLPYTYSTKGVIKEPSIWKDVGENGIQAAMAYAQGNRAMLMTSLGSIISSVKNGATNNVDREKVRQIKFSPADVVMISGSKDNQTSADSKVNGVATGAMSYAFIQVMTNQPEQSYLSLLKNMRSELAQKYTQKPQLSASHPIDVNVQFII</sequence>
<proteinExistence type="inferred from homology"/>
<dbReference type="SUPFAM" id="SSF52129">
    <property type="entry name" value="Caspase-like"/>
    <property type="match status" value="1"/>
</dbReference>
<dbReference type="Pfam" id="PF00656">
    <property type="entry name" value="Peptidase_C14"/>
    <property type="match status" value="1"/>
</dbReference>
<keyword evidence="7" id="KW-0865">Zymogen</keyword>
<dbReference type="Gene3D" id="3.40.50.12660">
    <property type="match status" value="1"/>
</dbReference>
<evidence type="ECO:0000256" key="5">
    <source>
        <dbReference type="ARBA" id="ARBA00022801"/>
    </source>
</evidence>
<keyword evidence="11" id="KW-1185">Reference proteome</keyword>
<organism evidence="10 11">
    <name type="scientific">Henningerozyma blattae (strain ATCC 34711 / CBS 6284 / DSM 70876 / NBRC 10599 / NRRL Y-10934 / UCD 77-7)</name>
    <name type="common">Yeast</name>
    <name type="synonym">Tetrapisispora blattae</name>
    <dbReference type="NCBI Taxonomy" id="1071380"/>
    <lineage>
        <taxon>Eukaryota</taxon>
        <taxon>Fungi</taxon>
        <taxon>Dikarya</taxon>
        <taxon>Ascomycota</taxon>
        <taxon>Saccharomycotina</taxon>
        <taxon>Saccharomycetes</taxon>
        <taxon>Saccharomycetales</taxon>
        <taxon>Saccharomycetaceae</taxon>
        <taxon>Henningerozyma</taxon>
    </lineage>
</organism>
<dbReference type="FunCoup" id="I2GYR1">
    <property type="interactions" value="400"/>
</dbReference>
<evidence type="ECO:0000256" key="6">
    <source>
        <dbReference type="ARBA" id="ARBA00022807"/>
    </source>
</evidence>
<evidence type="ECO:0000256" key="1">
    <source>
        <dbReference type="ARBA" id="ARBA00009005"/>
    </source>
</evidence>